<keyword evidence="2" id="KW-0808">Transferase</keyword>
<dbReference type="SUPFAM" id="SSF56112">
    <property type="entry name" value="Protein kinase-like (PK-like)"/>
    <property type="match status" value="1"/>
</dbReference>
<protein>
    <submittedName>
        <fullName evidence="2">Kinase-like domain-containing protein</fullName>
    </submittedName>
</protein>
<dbReference type="OrthoDB" id="2906425at2759"/>
<accession>A0A8K0W974</accession>
<dbReference type="GO" id="GO:0016301">
    <property type="term" value="F:kinase activity"/>
    <property type="evidence" value="ECO:0007669"/>
    <property type="project" value="UniProtKB-KW"/>
</dbReference>
<keyword evidence="3" id="KW-1185">Reference proteome</keyword>
<reference evidence="2" key="1">
    <citation type="journal article" date="2021" name="Nat. Commun.">
        <title>Genetic determinants of endophytism in the Arabidopsis root mycobiome.</title>
        <authorList>
            <person name="Mesny F."/>
            <person name="Miyauchi S."/>
            <person name="Thiergart T."/>
            <person name="Pickel B."/>
            <person name="Atanasova L."/>
            <person name="Karlsson M."/>
            <person name="Huettel B."/>
            <person name="Barry K.W."/>
            <person name="Haridas S."/>
            <person name="Chen C."/>
            <person name="Bauer D."/>
            <person name="Andreopoulos W."/>
            <person name="Pangilinan J."/>
            <person name="LaButti K."/>
            <person name="Riley R."/>
            <person name="Lipzen A."/>
            <person name="Clum A."/>
            <person name="Drula E."/>
            <person name="Henrissat B."/>
            <person name="Kohler A."/>
            <person name="Grigoriev I.V."/>
            <person name="Martin F.M."/>
            <person name="Hacquard S."/>
        </authorList>
    </citation>
    <scope>NUCLEOTIDE SEQUENCE</scope>
    <source>
        <strain evidence="2">MPI-SDFR-AT-0068</strain>
    </source>
</reference>
<dbReference type="EMBL" id="JAGPXF010000005">
    <property type="protein sequence ID" value="KAH7241259.1"/>
    <property type="molecule type" value="Genomic_DNA"/>
</dbReference>
<name>A0A8K0W974_9HYPO</name>
<evidence type="ECO:0000313" key="2">
    <source>
        <dbReference type="EMBL" id="KAH7241259.1"/>
    </source>
</evidence>
<feature type="domain" description="Aminoglycoside phosphotransferase" evidence="1">
    <location>
        <begin position="36"/>
        <end position="232"/>
    </location>
</feature>
<dbReference type="AlphaFoldDB" id="A0A8K0W974"/>
<proteinExistence type="predicted"/>
<evidence type="ECO:0000259" key="1">
    <source>
        <dbReference type="Pfam" id="PF01636"/>
    </source>
</evidence>
<organism evidence="2 3">
    <name type="scientific">Fusarium tricinctum</name>
    <dbReference type="NCBI Taxonomy" id="61284"/>
    <lineage>
        <taxon>Eukaryota</taxon>
        <taxon>Fungi</taxon>
        <taxon>Dikarya</taxon>
        <taxon>Ascomycota</taxon>
        <taxon>Pezizomycotina</taxon>
        <taxon>Sordariomycetes</taxon>
        <taxon>Hypocreomycetidae</taxon>
        <taxon>Hypocreales</taxon>
        <taxon>Nectriaceae</taxon>
        <taxon>Fusarium</taxon>
        <taxon>Fusarium tricinctum species complex</taxon>
    </lineage>
</organism>
<dbReference type="CDD" id="cd05120">
    <property type="entry name" value="APH_ChoK_like"/>
    <property type="match status" value="1"/>
</dbReference>
<keyword evidence="2" id="KW-0418">Kinase</keyword>
<dbReference type="InterPro" id="IPR051678">
    <property type="entry name" value="AGP_Transferase"/>
</dbReference>
<dbReference type="Proteomes" id="UP000813427">
    <property type="component" value="Unassembled WGS sequence"/>
</dbReference>
<dbReference type="Gene3D" id="3.90.1200.10">
    <property type="match status" value="1"/>
</dbReference>
<gene>
    <name evidence="2" type="ORF">BKA59DRAFT_478460</name>
</gene>
<sequence>MQDIITEDQLSKGYKLAFGPVYRINPTTVVKTHTRIAEAEMMRFVRANTSIPVPQVQNAYTDEKTSKVVLVMDYVEGKTLKEAWVDLDEAARESIISQLREYMAELRTFKGDLIGCIDGTACNDQYFDEDPEGYGPYNTEKEFNQGIVRAMKESRGDSGFCEWVCTVWLNVMRDHDIILTHGDFDPRNIIVQGDKVAAILDWELSGYYPSYWEYGKAMLRPAWEEPWSQSQAIDKVLEPFHKELSVMWNSNDIIY</sequence>
<dbReference type="PANTHER" id="PTHR21310:SF15">
    <property type="entry name" value="AMINOGLYCOSIDE PHOSPHOTRANSFERASE DOMAIN-CONTAINING PROTEIN"/>
    <property type="match status" value="1"/>
</dbReference>
<dbReference type="InterPro" id="IPR011009">
    <property type="entry name" value="Kinase-like_dom_sf"/>
</dbReference>
<comment type="caution">
    <text evidence="2">The sequence shown here is derived from an EMBL/GenBank/DDBJ whole genome shotgun (WGS) entry which is preliminary data.</text>
</comment>
<evidence type="ECO:0000313" key="3">
    <source>
        <dbReference type="Proteomes" id="UP000813427"/>
    </source>
</evidence>
<dbReference type="InterPro" id="IPR002575">
    <property type="entry name" value="Aminoglycoside_PTrfase"/>
</dbReference>
<dbReference type="PANTHER" id="PTHR21310">
    <property type="entry name" value="AMINOGLYCOSIDE PHOSPHOTRANSFERASE-RELATED-RELATED"/>
    <property type="match status" value="1"/>
</dbReference>
<dbReference type="Pfam" id="PF01636">
    <property type="entry name" value="APH"/>
    <property type="match status" value="1"/>
</dbReference>